<comment type="caution">
    <text evidence="5">The sequence shown here is derived from an EMBL/GenBank/DDBJ whole genome shotgun (WGS) entry which is preliminary data.</text>
</comment>
<feature type="repeat" description="TPR" evidence="2">
    <location>
        <begin position="100"/>
        <end position="133"/>
    </location>
</feature>
<name>A0A8H7C8A9_AGABI</name>
<evidence type="ECO:0000256" key="1">
    <source>
        <dbReference type="ARBA" id="ARBA00022786"/>
    </source>
</evidence>
<accession>A0A8H7C8A9</accession>
<dbReference type="GO" id="GO:0031146">
    <property type="term" value="P:SCF-dependent proteasomal ubiquitin-dependent protein catabolic process"/>
    <property type="evidence" value="ECO:0007669"/>
    <property type="project" value="TreeGrafter"/>
</dbReference>
<dbReference type="InterPro" id="IPR001810">
    <property type="entry name" value="F-box_dom"/>
</dbReference>
<feature type="compositionally biased region" description="Low complexity" evidence="3">
    <location>
        <begin position="418"/>
        <end position="428"/>
    </location>
</feature>
<dbReference type="PANTHER" id="PTHR12874">
    <property type="entry name" value="F-BOX ONLY PROTEIN 48-RELATED"/>
    <property type="match status" value="1"/>
</dbReference>
<feature type="region of interest" description="Disordered" evidence="3">
    <location>
        <begin position="153"/>
        <end position="179"/>
    </location>
</feature>
<dbReference type="GO" id="GO:0005737">
    <property type="term" value="C:cytoplasm"/>
    <property type="evidence" value="ECO:0007669"/>
    <property type="project" value="TreeGrafter"/>
</dbReference>
<dbReference type="PROSITE" id="PS50181">
    <property type="entry name" value="FBOX"/>
    <property type="match status" value="1"/>
</dbReference>
<dbReference type="SUPFAM" id="SSF81383">
    <property type="entry name" value="F-box domain"/>
    <property type="match status" value="1"/>
</dbReference>
<dbReference type="AlphaFoldDB" id="A0A8H7C8A9"/>
<feature type="compositionally biased region" description="Low complexity" evidence="3">
    <location>
        <begin position="158"/>
        <end position="173"/>
    </location>
</feature>
<dbReference type="Pfam" id="PF19270">
    <property type="entry name" value="FBO_C"/>
    <property type="match status" value="1"/>
</dbReference>
<sequence length="516" mass="58489">MANGKAKATELSPEEESPELARFREEWKAELERRKQATRTSLQTPSSSSTTRPTEVPHIFPARSTKETHGSSTPFDGQHPAITPDGEILDQKRPKALSSALGVYRQAVLHEQAGDLDSALMCYRQAFRTDPHVDRAYRREEMLKNMVYEQQVVKKDPSTPSTTTTASTNSVMTRSPGGISEMTDEITETMRLLSIKSQTQAIVTGTFGALVASFLDREPGRLAFKPEDETQPVIFNDLPEEILVEIIHLLDPTSIERFAQVSKKARIVTLESSIWRSLVVSTYKEPQIPDLDVLAEIVSRYMFDYRRIYIEQPRVRLDGVYIAICHYVRPGLSENHWVNMNHLITYHRYLRFYPNGQVLSLLANEEHPPQTIINILKPSLRMKGLCIGIWELTGTTVTLSNLSDASGRFIIPEELGTETESGTSTSKGIEIPPPPSTTTHPTSQHRPSHHFHSQTELQPSRYVFSMSLSLRSRPLGRWNRLDIQSYDTLNIETGDVTPVALKHERSFWFSRVRSYT</sequence>
<proteinExistence type="predicted"/>
<evidence type="ECO:0000313" key="6">
    <source>
        <dbReference type="Proteomes" id="UP000629468"/>
    </source>
</evidence>
<dbReference type="InterPro" id="IPR019734">
    <property type="entry name" value="TPR_rpt"/>
</dbReference>
<organism evidence="5 6">
    <name type="scientific">Agaricus bisporus var. burnettii</name>
    <dbReference type="NCBI Taxonomy" id="192524"/>
    <lineage>
        <taxon>Eukaryota</taxon>
        <taxon>Fungi</taxon>
        <taxon>Dikarya</taxon>
        <taxon>Basidiomycota</taxon>
        <taxon>Agaricomycotina</taxon>
        <taxon>Agaricomycetes</taxon>
        <taxon>Agaricomycetidae</taxon>
        <taxon>Agaricales</taxon>
        <taxon>Agaricineae</taxon>
        <taxon>Agaricaceae</taxon>
        <taxon>Agaricus</taxon>
    </lineage>
</organism>
<feature type="compositionally biased region" description="Low complexity" evidence="3">
    <location>
        <begin position="38"/>
        <end position="54"/>
    </location>
</feature>
<dbReference type="Proteomes" id="UP000629468">
    <property type="component" value="Unassembled WGS sequence"/>
</dbReference>
<dbReference type="EMBL" id="JABXXO010000009">
    <property type="protein sequence ID" value="KAF7770397.1"/>
    <property type="molecule type" value="Genomic_DNA"/>
</dbReference>
<feature type="domain" description="F-box" evidence="4">
    <location>
        <begin position="232"/>
        <end position="278"/>
    </location>
</feature>
<evidence type="ECO:0000256" key="2">
    <source>
        <dbReference type="PROSITE-ProRule" id="PRU00339"/>
    </source>
</evidence>
<evidence type="ECO:0000313" key="5">
    <source>
        <dbReference type="EMBL" id="KAF7770397.1"/>
    </source>
</evidence>
<reference evidence="5 6" key="1">
    <citation type="journal article" name="Sci. Rep.">
        <title>Telomere-to-telomere assembled and centromere annotated genomes of the two main subspecies of the button mushroom Agaricus bisporus reveal especially polymorphic chromosome ends.</title>
        <authorList>
            <person name="Sonnenberg A.S.M."/>
            <person name="Sedaghat-Telgerd N."/>
            <person name="Lavrijssen B."/>
            <person name="Ohm R.A."/>
            <person name="Hendrickx P.M."/>
            <person name="Scholtmeijer K."/>
            <person name="Baars J.J.P."/>
            <person name="van Peer A."/>
        </authorList>
    </citation>
    <scope>NUCLEOTIDE SEQUENCE [LARGE SCALE GENOMIC DNA]</scope>
    <source>
        <strain evidence="5 6">H119_p4</strain>
    </source>
</reference>
<evidence type="ECO:0000259" key="4">
    <source>
        <dbReference type="PROSITE" id="PS50181"/>
    </source>
</evidence>
<dbReference type="PANTHER" id="PTHR12874:SF9">
    <property type="entry name" value="F-BOX ONLY PROTEIN 48"/>
    <property type="match status" value="1"/>
</dbReference>
<dbReference type="Gene3D" id="1.20.1280.50">
    <property type="match status" value="1"/>
</dbReference>
<evidence type="ECO:0000256" key="3">
    <source>
        <dbReference type="SAM" id="MobiDB-lite"/>
    </source>
</evidence>
<keyword evidence="1" id="KW-0833">Ubl conjugation pathway</keyword>
<dbReference type="InterPro" id="IPR036047">
    <property type="entry name" value="F-box-like_dom_sf"/>
</dbReference>
<feature type="compositionally biased region" description="Basic and acidic residues" evidence="3">
    <location>
        <begin position="19"/>
        <end position="35"/>
    </location>
</feature>
<dbReference type="GO" id="GO:0019005">
    <property type="term" value="C:SCF ubiquitin ligase complex"/>
    <property type="evidence" value="ECO:0007669"/>
    <property type="project" value="TreeGrafter"/>
</dbReference>
<dbReference type="InterPro" id="IPR045464">
    <property type="entry name" value="Hrt3/FBXO9_C"/>
</dbReference>
<feature type="region of interest" description="Disordered" evidence="3">
    <location>
        <begin position="413"/>
        <end position="454"/>
    </location>
</feature>
<dbReference type="PROSITE" id="PS50005">
    <property type="entry name" value="TPR"/>
    <property type="match status" value="1"/>
</dbReference>
<dbReference type="Pfam" id="PF12937">
    <property type="entry name" value="F-box-like"/>
    <property type="match status" value="1"/>
</dbReference>
<gene>
    <name evidence="5" type="ORF">Agabi119p4_6371</name>
</gene>
<keyword evidence="2" id="KW-0802">TPR repeat</keyword>
<feature type="region of interest" description="Disordered" evidence="3">
    <location>
        <begin position="1"/>
        <end position="58"/>
    </location>
</feature>
<protein>
    <recommendedName>
        <fullName evidence="4">F-box domain-containing protein</fullName>
    </recommendedName>
</protein>